<dbReference type="Proteomes" id="UP000663832">
    <property type="component" value="Unassembled WGS sequence"/>
</dbReference>
<dbReference type="Proteomes" id="UP000663877">
    <property type="component" value="Unassembled WGS sequence"/>
</dbReference>
<gene>
    <name evidence="1" type="ORF">BJG266_LOCUS25797</name>
    <name evidence="2" type="ORF">QVE165_LOCUS37936</name>
</gene>
<dbReference type="AlphaFoldDB" id="A0A815MAI8"/>
<proteinExistence type="predicted"/>
<evidence type="ECO:0000313" key="2">
    <source>
        <dbReference type="EMBL" id="CAF1416751.1"/>
    </source>
</evidence>
<sequence>MESEQINFLFNCASNLRLRNSLSSSHEFSLSDLCPKKLAAWGAEHPADLNYRVELARRIASTYDDADQIIIFDDIATTVPDCEYNDALFICGFNRALLPALWLSTGFRCGGRILVYSPPNSIEIENYLKLKKLIEENLHRSINIQILYEDLTGRLLNLVELFEKSSENYANLCEEFAQQFSKAFYPKYHVDMLQRHIETITQGTKQSFVFPFEMTKIHLEALLPYSDRLKLPDMPTNDKAKHNLFLRAKGFNCLPKLLAVSPNGSLIDNYEQYIDALKQCKLEHTENTLYNIEIFARTIIEAVDQIYQKYNTKSFVKLDATGVGGLSGMSPSLHPIIYDYKEDKKKRVDYLCKYIEIKLKGTKLPTTAVVEEFIEPQKRVDDVDATYGVCGFVLGGIFFPTSINLAETPDASYIGMWISSSPADIPDSPTEWQQMFQEYSCMVALEASEFHYHNGIYAGNLFLTKDGCHKIHDWNIRRGGRSTPESLIIFDMPIYETKFTLFLNEFGYHEQISRLNLFRIYNKICESLMHNYGIYVFSTEYSYFGKGYVKDDFFKFNLMIHPKWLVNIDNNGEKQNLPKSKHRNKVEEFIRETTKKCLQDMDELNI</sequence>
<accession>A0A815MAI8</accession>
<organism evidence="2 3">
    <name type="scientific">Adineta steineri</name>
    <dbReference type="NCBI Taxonomy" id="433720"/>
    <lineage>
        <taxon>Eukaryota</taxon>
        <taxon>Metazoa</taxon>
        <taxon>Spiralia</taxon>
        <taxon>Gnathifera</taxon>
        <taxon>Rotifera</taxon>
        <taxon>Eurotatoria</taxon>
        <taxon>Bdelloidea</taxon>
        <taxon>Adinetida</taxon>
        <taxon>Adinetidae</taxon>
        <taxon>Adineta</taxon>
    </lineage>
</organism>
<dbReference type="EMBL" id="CAJNOM010000400">
    <property type="protein sequence ID" value="CAF1416751.1"/>
    <property type="molecule type" value="Genomic_DNA"/>
</dbReference>
<name>A0A815MAI8_9BILA</name>
<keyword evidence="3" id="KW-1185">Reference proteome</keyword>
<comment type="caution">
    <text evidence="2">The sequence shown here is derived from an EMBL/GenBank/DDBJ whole genome shotgun (WGS) entry which is preliminary data.</text>
</comment>
<protein>
    <submittedName>
        <fullName evidence="2">Uncharacterized protein</fullName>
    </submittedName>
</protein>
<reference evidence="2" key="1">
    <citation type="submission" date="2021-02" db="EMBL/GenBank/DDBJ databases">
        <authorList>
            <person name="Nowell W R."/>
        </authorList>
    </citation>
    <scope>NUCLEOTIDE SEQUENCE</scope>
</reference>
<evidence type="ECO:0000313" key="3">
    <source>
        <dbReference type="Proteomes" id="UP000663832"/>
    </source>
</evidence>
<dbReference type="EMBL" id="CAJNOI010000204">
    <property type="protein sequence ID" value="CAF1181611.1"/>
    <property type="molecule type" value="Genomic_DNA"/>
</dbReference>
<evidence type="ECO:0000313" key="1">
    <source>
        <dbReference type="EMBL" id="CAF1181611.1"/>
    </source>
</evidence>